<dbReference type="InterPro" id="IPR041920">
    <property type="entry name" value="ROS/MUCR_sf"/>
</dbReference>
<dbReference type="RefSeq" id="WP_104510579.1">
    <property type="nucleotide sequence ID" value="NZ_JACIGC010000006.1"/>
</dbReference>
<dbReference type="Gene3D" id="1.10.10.1550">
    <property type="entry name" value="ROS/MUCR transcriptional regulator protein"/>
    <property type="match status" value="1"/>
</dbReference>
<dbReference type="InterPro" id="IPR008807">
    <property type="entry name" value="ROS_MUCR"/>
</dbReference>
<accession>A0A2S6MVY5</accession>
<dbReference type="EMBL" id="NHSJ01000134">
    <property type="protein sequence ID" value="PPQ26509.1"/>
    <property type="molecule type" value="Genomic_DNA"/>
</dbReference>
<organism evidence="2 3">
    <name type="scientific">Rhodoblastus sphagnicola</name>
    <dbReference type="NCBI Taxonomy" id="333368"/>
    <lineage>
        <taxon>Bacteria</taxon>
        <taxon>Pseudomonadati</taxon>
        <taxon>Pseudomonadota</taxon>
        <taxon>Alphaproteobacteria</taxon>
        <taxon>Hyphomicrobiales</taxon>
        <taxon>Rhodoblastaceae</taxon>
        <taxon>Rhodoblastus</taxon>
    </lineage>
</organism>
<dbReference type="GO" id="GO:0006355">
    <property type="term" value="P:regulation of DNA-templated transcription"/>
    <property type="evidence" value="ECO:0007669"/>
    <property type="project" value="InterPro"/>
</dbReference>
<dbReference type="AlphaFoldDB" id="A0A2S6MVY5"/>
<dbReference type="Pfam" id="PF05443">
    <property type="entry name" value="ROS_MUCR"/>
    <property type="match status" value="1"/>
</dbReference>
<reference evidence="2 3" key="1">
    <citation type="journal article" date="2018" name="Arch. Microbiol.">
        <title>New insights into the metabolic potential of the phototrophic purple bacterium Rhodopila globiformis DSM 161(T) from its draft genome sequence and evidence for a vanadium-dependent nitrogenase.</title>
        <authorList>
            <person name="Imhoff J.F."/>
            <person name="Rahn T."/>
            <person name="Kunzel S."/>
            <person name="Neulinger S.C."/>
        </authorList>
    </citation>
    <scope>NUCLEOTIDE SEQUENCE [LARGE SCALE GENOMIC DNA]</scope>
    <source>
        <strain evidence="2 3">DSM 16996</strain>
    </source>
</reference>
<sequence>MAENENTALIAQILSSYLSNNTVAPADLMSVIETVKTAFGAAGGTATVVAAEEPKKMEPAVSVKKSISSDALTCLCCGKRFKSLKRHLQSEHNLSPDEYRAAFGLKSDYPIVAPDYSAQRSSLAKSAGLGRKAGEVVTSVEKKPIRKKVAIKAAAE</sequence>
<evidence type="ECO:0000313" key="2">
    <source>
        <dbReference type="EMBL" id="PPQ26509.1"/>
    </source>
</evidence>
<gene>
    <name evidence="2" type="ORF">CCR94_22845</name>
</gene>
<keyword evidence="3" id="KW-1185">Reference proteome</keyword>
<dbReference type="Proteomes" id="UP000239089">
    <property type="component" value="Unassembled WGS sequence"/>
</dbReference>
<evidence type="ECO:0000256" key="1">
    <source>
        <dbReference type="ARBA" id="ARBA00007031"/>
    </source>
</evidence>
<name>A0A2S6MVY5_9HYPH</name>
<proteinExistence type="inferred from homology"/>
<dbReference type="GO" id="GO:0008270">
    <property type="term" value="F:zinc ion binding"/>
    <property type="evidence" value="ECO:0007669"/>
    <property type="project" value="InterPro"/>
</dbReference>
<evidence type="ECO:0000313" key="3">
    <source>
        <dbReference type="Proteomes" id="UP000239089"/>
    </source>
</evidence>
<dbReference type="GO" id="GO:0003677">
    <property type="term" value="F:DNA binding"/>
    <property type="evidence" value="ECO:0007669"/>
    <property type="project" value="InterPro"/>
</dbReference>
<dbReference type="OrthoDB" id="9809693at2"/>
<comment type="caution">
    <text evidence="2">The sequence shown here is derived from an EMBL/GenBank/DDBJ whole genome shotgun (WGS) entry which is preliminary data.</text>
</comment>
<comment type="similarity">
    <text evidence="1">Belongs to the ros/MucR family.</text>
</comment>
<protein>
    <submittedName>
        <fullName evidence="2">MucR family transcriptional regulator</fullName>
    </submittedName>
</protein>